<comment type="similarity">
    <text evidence="1">Belongs to the cytidine and deoxycytidylate deaminase family. ADAT2 subfamily.</text>
</comment>
<keyword evidence="4 8" id="KW-0479">Metal-binding</keyword>
<sequence>MSLDRLLAPHRRWMEVALREAERAFEEGEVPVGAVVVQNDRIIGRGHNRVEQLKDPTAHAEMLAITAACSTLGTKYLNGCTLYVTLEPCPMCAGAILWARIDRVVFGAFDEKAGAASTLYNLLQDARLNHQVEVLSGLEADRASALLQAFFRQRRSPN</sequence>
<dbReference type="GO" id="GO:0052717">
    <property type="term" value="F:tRNA-specific adenosine-34 deaminase activity"/>
    <property type="evidence" value="ECO:0007669"/>
    <property type="project" value="UniProtKB-UniRule"/>
</dbReference>
<feature type="binding site" evidence="8">
    <location>
        <position position="59"/>
    </location>
    <ligand>
        <name>Zn(2+)</name>
        <dbReference type="ChEBI" id="CHEBI:29105"/>
        <note>catalytic</note>
    </ligand>
</feature>
<comment type="cofactor">
    <cofactor evidence="8">
        <name>Zn(2+)</name>
        <dbReference type="ChEBI" id="CHEBI:29105"/>
    </cofactor>
    <text evidence="8">Binds 1 zinc ion per subunit.</text>
</comment>
<dbReference type="PROSITE" id="PS00903">
    <property type="entry name" value="CYT_DCMP_DEAMINASES_1"/>
    <property type="match status" value="1"/>
</dbReference>
<evidence type="ECO:0000256" key="6">
    <source>
        <dbReference type="ARBA" id="ARBA00022833"/>
    </source>
</evidence>
<protein>
    <recommendedName>
        <fullName evidence="8">tRNA-specific adenosine deaminase</fullName>
        <ecNumber evidence="8">3.5.4.33</ecNumber>
    </recommendedName>
</protein>
<dbReference type="PANTHER" id="PTHR11079:SF202">
    <property type="entry name" value="TRNA-SPECIFIC ADENOSINE DEAMINASE"/>
    <property type="match status" value="1"/>
</dbReference>
<dbReference type="Pfam" id="PF00383">
    <property type="entry name" value="dCMP_cyt_deam_1"/>
    <property type="match status" value="1"/>
</dbReference>
<evidence type="ECO:0000256" key="7">
    <source>
        <dbReference type="ARBA" id="ARBA00048045"/>
    </source>
</evidence>
<dbReference type="AlphaFoldDB" id="A0A7V2F766"/>
<dbReference type="PANTHER" id="PTHR11079">
    <property type="entry name" value="CYTOSINE DEAMINASE FAMILY MEMBER"/>
    <property type="match status" value="1"/>
</dbReference>
<dbReference type="SUPFAM" id="SSF53927">
    <property type="entry name" value="Cytidine deaminase-like"/>
    <property type="match status" value="1"/>
</dbReference>
<feature type="binding site" evidence="8">
    <location>
        <position position="92"/>
    </location>
    <ligand>
        <name>Zn(2+)</name>
        <dbReference type="ChEBI" id="CHEBI:29105"/>
        <note>catalytic</note>
    </ligand>
</feature>
<feature type="active site" description="Proton donor" evidence="8">
    <location>
        <position position="61"/>
    </location>
</feature>
<evidence type="ECO:0000256" key="8">
    <source>
        <dbReference type="HAMAP-Rule" id="MF_00972"/>
    </source>
</evidence>
<dbReference type="EC" id="3.5.4.33" evidence="8"/>
<organism evidence="10">
    <name type="scientific">Rhodothermus marinus</name>
    <name type="common">Rhodothermus obamensis</name>
    <dbReference type="NCBI Taxonomy" id="29549"/>
    <lineage>
        <taxon>Bacteria</taxon>
        <taxon>Pseudomonadati</taxon>
        <taxon>Rhodothermota</taxon>
        <taxon>Rhodothermia</taxon>
        <taxon>Rhodothermales</taxon>
        <taxon>Rhodothermaceae</taxon>
        <taxon>Rhodothermus</taxon>
    </lineage>
</organism>
<dbReference type="InterPro" id="IPR016192">
    <property type="entry name" value="APOBEC/CMP_deaminase_Zn-bd"/>
</dbReference>
<dbReference type="Gene3D" id="3.40.140.10">
    <property type="entry name" value="Cytidine Deaminase, domain 2"/>
    <property type="match status" value="1"/>
</dbReference>
<evidence type="ECO:0000256" key="3">
    <source>
        <dbReference type="ARBA" id="ARBA00022694"/>
    </source>
</evidence>
<evidence type="ECO:0000256" key="2">
    <source>
        <dbReference type="ARBA" id="ARBA00011738"/>
    </source>
</evidence>
<dbReference type="GO" id="GO:0008270">
    <property type="term" value="F:zinc ion binding"/>
    <property type="evidence" value="ECO:0007669"/>
    <property type="project" value="UniProtKB-UniRule"/>
</dbReference>
<keyword evidence="6 8" id="KW-0862">Zinc</keyword>
<evidence type="ECO:0000313" key="10">
    <source>
        <dbReference type="EMBL" id="HER96653.1"/>
    </source>
</evidence>
<dbReference type="HAMAP" id="MF_00972">
    <property type="entry name" value="tRNA_aden_deaminase"/>
    <property type="match status" value="1"/>
</dbReference>
<dbReference type="PROSITE" id="PS51747">
    <property type="entry name" value="CYT_DCMP_DEAMINASES_2"/>
    <property type="match status" value="1"/>
</dbReference>
<evidence type="ECO:0000256" key="4">
    <source>
        <dbReference type="ARBA" id="ARBA00022723"/>
    </source>
</evidence>
<feature type="binding site" evidence="8">
    <location>
        <position position="89"/>
    </location>
    <ligand>
        <name>Zn(2+)</name>
        <dbReference type="ChEBI" id="CHEBI:29105"/>
        <note>catalytic</note>
    </ligand>
</feature>
<dbReference type="EMBL" id="DSGB01000006">
    <property type="protein sequence ID" value="HER96653.1"/>
    <property type="molecule type" value="Genomic_DNA"/>
</dbReference>
<feature type="domain" description="CMP/dCMP-type deaminase" evidence="9">
    <location>
        <begin position="8"/>
        <end position="130"/>
    </location>
</feature>
<proteinExistence type="inferred from homology"/>
<evidence type="ECO:0000256" key="5">
    <source>
        <dbReference type="ARBA" id="ARBA00022801"/>
    </source>
</evidence>
<comment type="subunit">
    <text evidence="2 8">Homodimer.</text>
</comment>
<keyword evidence="3 8" id="KW-0819">tRNA processing</keyword>
<reference evidence="10" key="1">
    <citation type="journal article" date="2020" name="mSystems">
        <title>Genome- and Community-Level Interaction Insights into Carbon Utilization and Element Cycling Functions of Hydrothermarchaeota in Hydrothermal Sediment.</title>
        <authorList>
            <person name="Zhou Z."/>
            <person name="Liu Y."/>
            <person name="Xu W."/>
            <person name="Pan J."/>
            <person name="Luo Z.H."/>
            <person name="Li M."/>
        </authorList>
    </citation>
    <scope>NUCLEOTIDE SEQUENCE [LARGE SCALE GENOMIC DNA]</scope>
    <source>
        <strain evidence="10">SpSt-143</strain>
    </source>
</reference>
<comment type="caution">
    <text evidence="10">The sequence shown here is derived from an EMBL/GenBank/DDBJ whole genome shotgun (WGS) entry which is preliminary data.</text>
</comment>
<dbReference type="FunFam" id="3.40.140.10:FF:000005">
    <property type="entry name" value="tRNA-specific adenosine deaminase"/>
    <property type="match status" value="1"/>
</dbReference>
<comment type="catalytic activity">
    <reaction evidence="7 8">
        <text>adenosine(34) in tRNA + H2O + H(+) = inosine(34) in tRNA + NH4(+)</text>
        <dbReference type="Rhea" id="RHEA:43168"/>
        <dbReference type="Rhea" id="RHEA-COMP:10373"/>
        <dbReference type="Rhea" id="RHEA-COMP:10374"/>
        <dbReference type="ChEBI" id="CHEBI:15377"/>
        <dbReference type="ChEBI" id="CHEBI:15378"/>
        <dbReference type="ChEBI" id="CHEBI:28938"/>
        <dbReference type="ChEBI" id="CHEBI:74411"/>
        <dbReference type="ChEBI" id="CHEBI:82852"/>
        <dbReference type="EC" id="3.5.4.33"/>
    </reaction>
</comment>
<dbReference type="CDD" id="cd01285">
    <property type="entry name" value="nucleoside_deaminase"/>
    <property type="match status" value="1"/>
</dbReference>
<evidence type="ECO:0000256" key="1">
    <source>
        <dbReference type="ARBA" id="ARBA00010669"/>
    </source>
</evidence>
<dbReference type="InterPro" id="IPR002125">
    <property type="entry name" value="CMP_dCMP_dom"/>
</dbReference>
<dbReference type="NCBIfam" id="NF008113">
    <property type="entry name" value="PRK10860.1"/>
    <property type="match status" value="1"/>
</dbReference>
<gene>
    <name evidence="8" type="primary">tadA</name>
    <name evidence="10" type="ORF">ENO59_09080</name>
</gene>
<keyword evidence="5 8" id="KW-0378">Hydrolase</keyword>
<dbReference type="InterPro" id="IPR016193">
    <property type="entry name" value="Cytidine_deaminase-like"/>
</dbReference>
<dbReference type="InterPro" id="IPR028883">
    <property type="entry name" value="tRNA_aden_deaminase"/>
</dbReference>
<name>A0A7V2F766_RHOMR</name>
<comment type="function">
    <text evidence="8">Catalyzes the deamination of adenosine to inosine at the wobble position 34 of tRNA(Arg2).</text>
</comment>
<evidence type="ECO:0000259" key="9">
    <source>
        <dbReference type="PROSITE" id="PS51747"/>
    </source>
</evidence>
<dbReference type="GO" id="GO:0002100">
    <property type="term" value="P:tRNA wobble adenosine to inosine editing"/>
    <property type="evidence" value="ECO:0007669"/>
    <property type="project" value="UniProtKB-UniRule"/>
</dbReference>
<accession>A0A7V2F766</accession>